<evidence type="ECO:0000313" key="2">
    <source>
        <dbReference type="Proteomes" id="UP000485058"/>
    </source>
</evidence>
<dbReference type="EMBL" id="BLLF01000233">
    <property type="protein sequence ID" value="GFH09425.1"/>
    <property type="molecule type" value="Genomic_DNA"/>
</dbReference>
<protein>
    <submittedName>
        <fullName evidence="1">Uncharacterized protein</fullName>
    </submittedName>
</protein>
<proteinExistence type="predicted"/>
<reference evidence="1 2" key="1">
    <citation type="submission" date="2020-02" db="EMBL/GenBank/DDBJ databases">
        <title>Draft genome sequence of Haematococcus lacustris strain NIES-144.</title>
        <authorList>
            <person name="Morimoto D."/>
            <person name="Nakagawa S."/>
            <person name="Yoshida T."/>
            <person name="Sawayama S."/>
        </authorList>
    </citation>
    <scope>NUCLEOTIDE SEQUENCE [LARGE SCALE GENOMIC DNA]</scope>
    <source>
        <strain evidence="1 2">NIES-144</strain>
    </source>
</reference>
<sequence length="73" mass="7913">MSHSINLNAQISQCPAPFLSYFAIICWFRKAGGRKGQPGGDWLPCTHRKAGGLSPRRGPSKVEARPGKGCAWC</sequence>
<dbReference type="AlphaFoldDB" id="A0A699YJJ9"/>
<comment type="caution">
    <text evidence="1">The sequence shown here is derived from an EMBL/GenBank/DDBJ whole genome shotgun (WGS) entry which is preliminary data.</text>
</comment>
<evidence type="ECO:0000313" key="1">
    <source>
        <dbReference type="EMBL" id="GFH09425.1"/>
    </source>
</evidence>
<gene>
    <name evidence="1" type="ORF">HaLaN_04563</name>
</gene>
<keyword evidence="2" id="KW-1185">Reference proteome</keyword>
<accession>A0A699YJJ9</accession>
<dbReference type="Proteomes" id="UP000485058">
    <property type="component" value="Unassembled WGS sequence"/>
</dbReference>
<organism evidence="1 2">
    <name type="scientific">Haematococcus lacustris</name>
    <name type="common">Green alga</name>
    <name type="synonym">Haematococcus pluvialis</name>
    <dbReference type="NCBI Taxonomy" id="44745"/>
    <lineage>
        <taxon>Eukaryota</taxon>
        <taxon>Viridiplantae</taxon>
        <taxon>Chlorophyta</taxon>
        <taxon>core chlorophytes</taxon>
        <taxon>Chlorophyceae</taxon>
        <taxon>CS clade</taxon>
        <taxon>Chlamydomonadales</taxon>
        <taxon>Haematococcaceae</taxon>
        <taxon>Haematococcus</taxon>
    </lineage>
</organism>
<name>A0A699YJJ9_HAELA</name>